<keyword evidence="3" id="KW-0808">Transferase</keyword>
<dbReference type="OrthoDB" id="108476at2"/>
<feature type="domain" description="Methyltransferase type 11" evidence="1">
    <location>
        <begin position="66"/>
        <end position="157"/>
    </location>
</feature>
<dbReference type="InterPro" id="IPR013216">
    <property type="entry name" value="Methyltransf_11"/>
</dbReference>
<evidence type="ECO:0000259" key="1">
    <source>
        <dbReference type="Pfam" id="PF08241"/>
    </source>
</evidence>
<keyword evidence="4" id="KW-1185">Reference proteome</keyword>
<dbReference type="SUPFAM" id="SSF53335">
    <property type="entry name" value="S-adenosyl-L-methionine-dependent methyltransferases"/>
    <property type="match status" value="1"/>
</dbReference>
<dbReference type="Proteomes" id="UP000239406">
    <property type="component" value="Unassembled WGS sequence"/>
</dbReference>
<dbReference type="PANTHER" id="PTHR43861">
    <property type="entry name" value="TRANS-ACONITATE 2-METHYLTRANSFERASE-RELATED"/>
    <property type="match status" value="1"/>
</dbReference>
<dbReference type="Gene3D" id="3.40.50.150">
    <property type="entry name" value="Vaccinia Virus protein VP39"/>
    <property type="match status" value="1"/>
</dbReference>
<accession>A0A2S5T4I0</accession>
<dbReference type="GO" id="GO:0008757">
    <property type="term" value="F:S-adenosylmethionine-dependent methyltransferase activity"/>
    <property type="evidence" value="ECO:0007669"/>
    <property type="project" value="InterPro"/>
</dbReference>
<name>A0A2S5T4I0_9BURK</name>
<dbReference type="Proteomes" id="UP000294772">
    <property type="component" value="Unassembled WGS sequence"/>
</dbReference>
<gene>
    <name evidence="2" type="ORF">C1702_09900</name>
    <name evidence="3" type="ORF">EV676_106255</name>
</gene>
<dbReference type="EMBL" id="SLXF01000006">
    <property type="protein sequence ID" value="TCP06770.1"/>
    <property type="molecule type" value="Genomic_DNA"/>
</dbReference>
<reference evidence="2 4" key="1">
    <citation type="submission" date="2018-02" db="EMBL/GenBank/DDBJ databases">
        <title>Reclassifiation of [Polyangium] brachysporum DSM 7029 as Guopingzhaonella breviflexa gen. nov., sp. nov., a member of the family Comamonadaceae.</title>
        <authorList>
            <person name="Tang B."/>
        </authorList>
    </citation>
    <scope>NUCLEOTIDE SEQUENCE [LARGE SCALE GENOMIC DNA]</scope>
    <source>
        <strain evidence="2 4">DSM 15344</strain>
    </source>
</reference>
<keyword evidence="3" id="KW-0489">Methyltransferase</keyword>
<dbReference type="Pfam" id="PF08241">
    <property type="entry name" value="Methyltransf_11"/>
    <property type="match status" value="1"/>
</dbReference>
<dbReference type="InterPro" id="IPR029063">
    <property type="entry name" value="SAM-dependent_MTases_sf"/>
</dbReference>
<dbReference type="EMBL" id="PSNY01000009">
    <property type="protein sequence ID" value="PPE69787.1"/>
    <property type="molecule type" value="Genomic_DNA"/>
</dbReference>
<evidence type="ECO:0000313" key="2">
    <source>
        <dbReference type="EMBL" id="PPE69787.1"/>
    </source>
</evidence>
<organism evidence="2 4">
    <name type="scientific">Caldimonas thermodepolymerans</name>
    <dbReference type="NCBI Taxonomy" id="215580"/>
    <lineage>
        <taxon>Bacteria</taxon>
        <taxon>Pseudomonadati</taxon>
        <taxon>Pseudomonadota</taxon>
        <taxon>Betaproteobacteria</taxon>
        <taxon>Burkholderiales</taxon>
        <taxon>Sphaerotilaceae</taxon>
        <taxon>Caldimonas</taxon>
    </lineage>
</organism>
<dbReference type="AlphaFoldDB" id="A0A2S5T4I0"/>
<evidence type="ECO:0000313" key="4">
    <source>
        <dbReference type="Proteomes" id="UP000239406"/>
    </source>
</evidence>
<dbReference type="CDD" id="cd02440">
    <property type="entry name" value="AdoMet_MTases"/>
    <property type="match status" value="1"/>
</dbReference>
<dbReference type="GO" id="GO:0032259">
    <property type="term" value="P:methylation"/>
    <property type="evidence" value="ECO:0007669"/>
    <property type="project" value="UniProtKB-KW"/>
</dbReference>
<sequence>MQVQHEGGTGREAERMGASLHEEARFHDERIEHDQGERLSYVYASVADVYQFATLSPVEHRGKRVLEVGCFLGDQPRRAPDFQGHYLGIDISPAAIRHCQSLGLPAHFEFRVDDANVLDSVEDGSVDHAFGQGVLHHLELSRFAPALARKLAPGGLARFVEPAQGNALLRLFRRLTPSLRTPGEMPFDRRSIEQLQQHVDVKIRHHALLRPYLPMLFGNHRKVAELARRTDDLLLGHAWLQGQAWLLQVELRPRSG</sequence>
<reference evidence="3 5" key="2">
    <citation type="submission" date="2019-03" db="EMBL/GenBank/DDBJ databases">
        <title>Genomic Encyclopedia of Type Strains, Phase IV (KMG-IV): sequencing the most valuable type-strain genomes for metagenomic binning, comparative biology and taxonomic classification.</title>
        <authorList>
            <person name="Goeker M."/>
        </authorList>
    </citation>
    <scope>NUCLEOTIDE SEQUENCE [LARGE SCALE GENOMIC DNA]</scope>
    <source>
        <strain evidence="3 5">DSM 15264</strain>
    </source>
</reference>
<protein>
    <submittedName>
        <fullName evidence="3">SAM-dependent methyltransferase</fullName>
    </submittedName>
</protein>
<evidence type="ECO:0000313" key="3">
    <source>
        <dbReference type="EMBL" id="TCP06770.1"/>
    </source>
</evidence>
<proteinExistence type="predicted"/>
<comment type="caution">
    <text evidence="2">The sequence shown here is derived from an EMBL/GenBank/DDBJ whole genome shotgun (WGS) entry which is preliminary data.</text>
</comment>
<dbReference type="RefSeq" id="WP_104357536.1">
    <property type="nucleotide sequence ID" value="NZ_CALFFA010000032.1"/>
</dbReference>
<evidence type="ECO:0000313" key="5">
    <source>
        <dbReference type="Proteomes" id="UP000294772"/>
    </source>
</evidence>